<sequence>MQEDFLHDTPFFPTYVRARFKGGWKDGLIQDVNGGVWLCRAVPMSPVADAKSVQEMADAAEPYFAALQELADMAKPTGNRRGLSKASYRETKAFVVNLPQWWVPPVEHPLAGYLASGFPGNRETRARALILTVKLKDTVGGGGGINAIIDSVVQTFNEDTLPITDFKKDAELVAEAMSRAGLRLPTDDEFRWTQAWWNNGAAPDVYLMPRPDCVHVFPSAADAQAAARALNEGRDLSPNTPTITMAAVSDLDLQYIPGESSKAWWVTQLVDQDALMVTISAKVEPSVVTRHELRRQHRRNEEDIVERKNQQRAERTEQTDHAALLAQVEASYAGPVGAPATLTDVSIVVGFNGYVKDLAALSIGMTATLSPLFERQRAVMAETMLGSNVRVNWHLTEFPIQVAAYSGAPNLATVGDKVSPTTLLMGFSERDKQPCWFDPMAAHDMDTLPITVFAGATGSGKTVFGLWLLDQLARTNRPSVLIDPKPESDHSAAVLATGGQVYSLDSLETSDGAFDPLRFSRTAADGIAIAASMLQSINPWGKRGDDLAVDVISALNFGVQRGATCTGQALQIALAEGAASAELVDPVFKLLDAMPLFRACFGVSPQAAPLRMFNGITLIKVGTADLELPSPGTPPREATLTQRVSLALIRMMVFGSATALSGRDGVVALDEGWIFLGAGPAEVERLGRLARSMRISPMIFTQRVTDALNAGLRGYIARGVILPIEDEEEARAACELFKVDPTPERMARITAPATLGAAGGGVAPNFNSMRALVDPDTREVLRGTIGLVSDLSKRCIPVEIALPQQFLALASTNKADMEARDAARAKAEEVREQAKARPVTLVGSGAGIW</sequence>
<dbReference type="Pfam" id="PF12846">
    <property type="entry name" value="AAA_10"/>
    <property type="match status" value="1"/>
</dbReference>
<feature type="region of interest" description="Disordered" evidence="1">
    <location>
        <begin position="292"/>
        <end position="316"/>
    </location>
</feature>
<dbReference type="SUPFAM" id="SSF52540">
    <property type="entry name" value="P-loop containing nucleoside triphosphate hydrolases"/>
    <property type="match status" value="1"/>
</dbReference>
<evidence type="ECO:0000313" key="2">
    <source>
        <dbReference type="EMBL" id="XBH22997.1"/>
    </source>
</evidence>
<organism evidence="2">
    <name type="scientific">Jonesiaceae bacterium BS-20</name>
    <dbReference type="NCBI Taxonomy" id="3120821"/>
    <lineage>
        <taxon>Bacteria</taxon>
        <taxon>Bacillati</taxon>
        <taxon>Actinomycetota</taxon>
        <taxon>Actinomycetes</taxon>
        <taxon>Micrococcales</taxon>
        <taxon>Jonesiaceae</taxon>
    </lineage>
</organism>
<dbReference type="PANTHER" id="PTHR30121">
    <property type="entry name" value="UNCHARACTERIZED PROTEIN YJGR-RELATED"/>
    <property type="match status" value="1"/>
</dbReference>
<dbReference type="PANTHER" id="PTHR30121:SF6">
    <property type="entry name" value="SLR6007 PROTEIN"/>
    <property type="match status" value="1"/>
</dbReference>
<feature type="compositionally biased region" description="Basic and acidic residues" evidence="1">
    <location>
        <begin position="299"/>
        <end position="316"/>
    </location>
</feature>
<accession>A0AAU7E0V1</accession>
<dbReference type="EMBL" id="CP146203">
    <property type="protein sequence ID" value="XBH22997.1"/>
    <property type="molecule type" value="Genomic_DNA"/>
</dbReference>
<dbReference type="AlphaFoldDB" id="A0AAU7E0V1"/>
<name>A0AAU7E0V1_9MICO</name>
<dbReference type="InterPro" id="IPR027417">
    <property type="entry name" value="P-loop_NTPase"/>
</dbReference>
<dbReference type="Gene3D" id="3.40.50.300">
    <property type="entry name" value="P-loop containing nucleotide triphosphate hydrolases"/>
    <property type="match status" value="1"/>
</dbReference>
<gene>
    <name evidence="2" type="ORF">V5R04_07240</name>
</gene>
<protein>
    <submittedName>
        <fullName evidence="2">ATP-binding protein</fullName>
    </submittedName>
</protein>
<proteinExistence type="predicted"/>
<dbReference type="InterPro" id="IPR051162">
    <property type="entry name" value="T4SS_component"/>
</dbReference>
<keyword evidence="2" id="KW-0067">ATP-binding</keyword>
<keyword evidence="2" id="KW-0547">Nucleotide-binding</keyword>
<evidence type="ECO:0000256" key="1">
    <source>
        <dbReference type="SAM" id="MobiDB-lite"/>
    </source>
</evidence>
<dbReference type="GO" id="GO:0005524">
    <property type="term" value="F:ATP binding"/>
    <property type="evidence" value="ECO:0007669"/>
    <property type="project" value="UniProtKB-KW"/>
</dbReference>
<reference evidence="2" key="1">
    <citation type="submission" date="2024-02" db="EMBL/GenBank/DDBJ databases">
        <title>Tomenella chthoni gen. nov. sp. nov., a member of the family Jonesiaceae isolated from bat guano.</title>
        <authorList>
            <person name="Miller S.L."/>
            <person name="King J."/>
            <person name="Sankaranarayanan K."/>
            <person name="Lawson P.A."/>
        </authorList>
    </citation>
    <scope>NUCLEOTIDE SEQUENCE</scope>
    <source>
        <strain evidence="2">BS-20</strain>
    </source>
</reference>